<organism evidence="2 3">
    <name type="scientific">Arachis hypogaea</name>
    <name type="common">Peanut</name>
    <dbReference type="NCBI Taxonomy" id="3818"/>
    <lineage>
        <taxon>Eukaryota</taxon>
        <taxon>Viridiplantae</taxon>
        <taxon>Streptophyta</taxon>
        <taxon>Embryophyta</taxon>
        <taxon>Tracheophyta</taxon>
        <taxon>Spermatophyta</taxon>
        <taxon>Magnoliopsida</taxon>
        <taxon>eudicotyledons</taxon>
        <taxon>Gunneridae</taxon>
        <taxon>Pentapetalae</taxon>
        <taxon>rosids</taxon>
        <taxon>fabids</taxon>
        <taxon>Fabales</taxon>
        <taxon>Fabaceae</taxon>
        <taxon>Papilionoideae</taxon>
        <taxon>50 kb inversion clade</taxon>
        <taxon>dalbergioids sensu lato</taxon>
        <taxon>Dalbergieae</taxon>
        <taxon>Pterocarpus clade</taxon>
        <taxon>Arachis</taxon>
    </lineage>
</organism>
<dbReference type="Proteomes" id="UP000289738">
    <property type="component" value="Chromosome A06"/>
</dbReference>
<protein>
    <recommendedName>
        <fullName evidence="1">HNH nuclease domain-containing protein</fullName>
    </recommendedName>
</protein>
<comment type="caution">
    <text evidence="2">The sequence shown here is derived from an EMBL/GenBank/DDBJ whole genome shotgun (WGS) entry which is preliminary data.</text>
</comment>
<name>A0A445CT31_ARAHY</name>
<dbReference type="PANTHER" id="PTHR33877:SF2">
    <property type="entry name" value="OS07G0170200 PROTEIN"/>
    <property type="match status" value="1"/>
</dbReference>
<accession>A0A445CT31</accession>
<sequence>MAQFTTHGRLKLLFNGESVSPCLGHKDPFHYKCRSIHTHKRRVRCIGSSARIYHASSSHRGRISRCNAKAPRINGNEVVHEEYYDNDDDEDEDEHEYSYEDGDVDDVFEDDGLSCFRGLVLDISYRKIARLLFEFHVEMNLEWCHKTTILWLLLRKGRYCLNQDNFNVRSKIDRTSWLPLLSKPVNVVGWKRAICLEFMEKADVLEYYAKTVSSPSGSFYIPAVLRVPHLLQVVKRRIVKNNLSRKNILFRDNYTCQYCSSHENLTIDHVVPTARGGEWTWENLVTACSKCNSKKGQKTLEEAKMTLNKIPKAPKEYDILAMPLTSAALRMLTIRKGTPEEWRQYLRSS</sequence>
<dbReference type="Pfam" id="PF14279">
    <property type="entry name" value="HNH_5"/>
    <property type="match status" value="1"/>
</dbReference>
<dbReference type="Gene3D" id="1.10.30.50">
    <property type="match status" value="1"/>
</dbReference>
<keyword evidence="3" id="KW-1185">Reference proteome</keyword>
<proteinExistence type="predicted"/>
<dbReference type="SMART" id="SM00507">
    <property type="entry name" value="HNHc"/>
    <property type="match status" value="1"/>
</dbReference>
<dbReference type="CDD" id="cd00085">
    <property type="entry name" value="HNHc"/>
    <property type="match status" value="1"/>
</dbReference>
<dbReference type="InterPro" id="IPR052892">
    <property type="entry name" value="NA-targeting_endonuclease"/>
</dbReference>
<dbReference type="InterPro" id="IPR029471">
    <property type="entry name" value="HNH_5"/>
</dbReference>
<gene>
    <name evidence="2" type="ORF">Ahy_A06g029273</name>
</gene>
<dbReference type="InterPro" id="IPR003615">
    <property type="entry name" value="HNH_nuc"/>
</dbReference>
<evidence type="ECO:0000313" key="2">
    <source>
        <dbReference type="EMBL" id="RYR54025.1"/>
    </source>
</evidence>
<reference evidence="2 3" key="1">
    <citation type="submission" date="2019-01" db="EMBL/GenBank/DDBJ databases">
        <title>Sequencing of cultivated peanut Arachis hypogaea provides insights into genome evolution and oil improvement.</title>
        <authorList>
            <person name="Chen X."/>
        </authorList>
    </citation>
    <scope>NUCLEOTIDE SEQUENCE [LARGE SCALE GENOMIC DNA]</scope>
    <source>
        <strain evidence="3">cv. Fuhuasheng</strain>
        <tissue evidence="2">Leaves</tissue>
    </source>
</reference>
<dbReference type="EMBL" id="SDMP01000006">
    <property type="protein sequence ID" value="RYR54025.1"/>
    <property type="molecule type" value="Genomic_DNA"/>
</dbReference>
<dbReference type="PANTHER" id="PTHR33877">
    <property type="entry name" value="SLL1193 PROTEIN"/>
    <property type="match status" value="1"/>
</dbReference>
<evidence type="ECO:0000259" key="1">
    <source>
        <dbReference type="SMART" id="SM00507"/>
    </source>
</evidence>
<dbReference type="AlphaFoldDB" id="A0A445CT31"/>
<evidence type="ECO:0000313" key="3">
    <source>
        <dbReference type="Proteomes" id="UP000289738"/>
    </source>
</evidence>
<feature type="domain" description="HNH nuclease" evidence="1">
    <location>
        <begin position="243"/>
        <end position="293"/>
    </location>
</feature>
<dbReference type="STRING" id="3818.A0A445CT31"/>